<feature type="domain" description="Mechanosensitive ion channel transmembrane helices 2/3" evidence="11">
    <location>
        <begin position="27"/>
        <end position="64"/>
    </location>
</feature>
<evidence type="ECO:0000259" key="10">
    <source>
        <dbReference type="Pfam" id="PF21082"/>
    </source>
</evidence>
<dbReference type="InterPro" id="IPR023408">
    <property type="entry name" value="MscS_beta-dom_sf"/>
</dbReference>
<dbReference type="SUPFAM" id="SSF82689">
    <property type="entry name" value="Mechanosensitive channel protein MscS (YggB), C-terminal domain"/>
    <property type="match status" value="1"/>
</dbReference>
<dbReference type="InterPro" id="IPR006685">
    <property type="entry name" value="MscS_channel_2nd"/>
</dbReference>
<sequence>QMKKRPKGEMKKRANTLSSVFVNTGTIIILIFAIFTMLPEFGVNIAAMLAGLGIVGIAIGFGAQSLIKDLLAGIFILLEDQYRVGDVVNVAGIGGLVEEIGLRRTVLRDLDGIVHSIPNSEIKVASNFTKGYSRVNLNISVAYGEDLDRVIEVINRVCKEMAEDPKWSADFVSTPKVLRVDKLGDSGIDIKILGDTKPLRQWDIMGELRLRIKRTFDKEGIEIPWPHTKVYFGNNPPRIEKGQLASKNSPDTKAEPS</sequence>
<dbReference type="Pfam" id="PF21082">
    <property type="entry name" value="MS_channel_3rd"/>
    <property type="match status" value="1"/>
</dbReference>
<evidence type="ECO:0000256" key="8">
    <source>
        <dbReference type="SAM" id="Phobius"/>
    </source>
</evidence>
<dbReference type="Gene3D" id="2.30.30.60">
    <property type="match status" value="1"/>
</dbReference>
<dbReference type="InterPro" id="IPR049142">
    <property type="entry name" value="MS_channel_1st"/>
</dbReference>
<keyword evidence="5 8" id="KW-1133">Transmembrane helix</keyword>
<feature type="domain" description="Mechanosensitive ion channel MscS C-terminal" evidence="10">
    <location>
        <begin position="135"/>
        <end position="223"/>
    </location>
</feature>
<evidence type="ECO:0000259" key="11">
    <source>
        <dbReference type="Pfam" id="PF21088"/>
    </source>
</evidence>
<evidence type="ECO:0000256" key="6">
    <source>
        <dbReference type="ARBA" id="ARBA00023136"/>
    </source>
</evidence>
<dbReference type="SUPFAM" id="SSF50182">
    <property type="entry name" value="Sm-like ribonucleoproteins"/>
    <property type="match status" value="1"/>
</dbReference>
<accession>X1DFP1</accession>
<dbReference type="InterPro" id="IPR045276">
    <property type="entry name" value="YbiO_bact"/>
</dbReference>
<evidence type="ECO:0008006" key="13">
    <source>
        <dbReference type="Google" id="ProtNLM"/>
    </source>
</evidence>
<keyword evidence="3" id="KW-1003">Cell membrane</keyword>
<dbReference type="Pfam" id="PF21088">
    <property type="entry name" value="MS_channel_1st"/>
    <property type="match status" value="1"/>
</dbReference>
<evidence type="ECO:0000256" key="7">
    <source>
        <dbReference type="SAM" id="MobiDB-lite"/>
    </source>
</evidence>
<dbReference type="InterPro" id="IPR011066">
    <property type="entry name" value="MscS_channel_C_sf"/>
</dbReference>
<dbReference type="Pfam" id="PF00924">
    <property type="entry name" value="MS_channel_2nd"/>
    <property type="match status" value="1"/>
</dbReference>
<dbReference type="AlphaFoldDB" id="X1DFP1"/>
<comment type="similarity">
    <text evidence="2">Belongs to the MscS (TC 1.A.23) family.</text>
</comment>
<comment type="subcellular location">
    <subcellularLocation>
        <location evidence="1">Cell membrane</location>
        <topology evidence="1">Multi-pass membrane protein</topology>
    </subcellularLocation>
</comment>
<reference evidence="12" key="1">
    <citation type="journal article" date="2014" name="Front. Microbiol.">
        <title>High frequency of phylogenetically diverse reductive dehalogenase-homologous genes in deep subseafloor sedimentary metagenomes.</title>
        <authorList>
            <person name="Kawai M."/>
            <person name="Futagami T."/>
            <person name="Toyoda A."/>
            <person name="Takaki Y."/>
            <person name="Nishi S."/>
            <person name="Hori S."/>
            <person name="Arai W."/>
            <person name="Tsubouchi T."/>
            <person name="Morono Y."/>
            <person name="Uchiyama I."/>
            <person name="Ito T."/>
            <person name="Fujiyama A."/>
            <person name="Inagaki F."/>
            <person name="Takami H."/>
        </authorList>
    </citation>
    <scope>NUCLEOTIDE SEQUENCE</scope>
    <source>
        <strain evidence="12">Expedition CK06-06</strain>
    </source>
</reference>
<gene>
    <name evidence="12" type="ORF">S03H2_01210</name>
</gene>
<evidence type="ECO:0000313" key="12">
    <source>
        <dbReference type="EMBL" id="GAH19661.1"/>
    </source>
</evidence>
<dbReference type="InterPro" id="IPR011014">
    <property type="entry name" value="MscS_channel_TM-2"/>
</dbReference>
<evidence type="ECO:0000256" key="4">
    <source>
        <dbReference type="ARBA" id="ARBA00022692"/>
    </source>
</evidence>
<feature type="region of interest" description="Disordered" evidence="7">
    <location>
        <begin position="234"/>
        <end position="257"/>
    </location>
</feature>
<dbReference type="SUPFAM" id="SSF82861">
    <property type="entry name" value="Mechanosensitive channel protein MscS (YggB), transmembrane region"/>
    <property type="match status" value="1"/>
</dbReference>
<proteinExistence type="inferred from homology"/>
<comment type="caution">
    <text evidence="12">The sequence shown here is derived from an EMBL/GenBank/DDBJ whole genome shotgun (WGS) entry which is preliminary data.</text>
</comment>
<evidence type="ECO:0000256" key="3">
    <source>
        <dbReference type="ARBA" id="ARBA00022475"/>
    </source>
</evidence>
<feature type="non-terminal residue" evidence="12">
    <location>
        <position position="1"/>
    </location>
</feature>
<dbReference type="PANTHER" id="PTHR30460:SF0">
    <property type="entry name" value="MODERATE CONDUCTANCE MECHANOSENSITIVE CHANNEL YBIO"/>
    <property type="match status" value="1"/>
</dbReference>
<name>X1DFP1_9ZZZZ</name>
<evidence type="ECO:0000256" key="5">
    <source>
        <dbReference type="ARBA" id="ARBA00022989"/>
    </source>
</evidence>
<dbReference type="PANTHER" id="PTHR30460">
    <property type="entry name" value="MODERATE CONDUCTANCE MECHANOSENSITIVE CHANNEL YBIO"/>
    <property type="match status" value="1"/>
</dbReference>
<dbReference type="Gene3D" id="1.10.287.1260">
    <property type="match status" value="1"/>
</dbReference>
<protein>
    <recommendedName>
        <fullName evidence="13">Mechanosensitive ion channel family protein</fullName>
    </recommendedName>
</protein>
<feature type="domain" description="Mechanosensitive ion channel MscS" evidence="9">
    <location>
        <begin position="66"/>
        <end position="127"/>
    </location>
</feature>
<evidence type="ECO:0000256" key="2">
    <source>
        <dbReference type="ARBA" id="ARBA00008017"/>
    </source>
</evidence>
<dbReference type="GO" id="GO:0005886">
    <property type="term" value="C:plasma membrane"/>
    <property type="evidence" value="ECO:0007669"/>
    <property type="project" value="UniProtKB-SubCell"/>
</dbReference>
<dbReference type="EMBL" id="BARU01000335">
    <property type="protein sequence ID" value="GAH19661.1"/>
    <property type="molecule type" value="Genomic_DNA"/>
</dbReference>
<feature type="transmembrane region" description="Helical" evidence="8">
    <location>
        <begin position="45"/>
        <end position="67"/>
    </location>
</feature>
<feature type="transmembrane region" description="Helical" evidence="8">
    <location>
        <begin position="20"/>
        <end position="39"/>
    </location>
</feature>
<evidence type="ECO:0000259" key="9">
    <source>
        <dbReference type="Pfam" id="PF00924"/>
    </source>
</evidence>
<dbReference type="GO" id="GO:0008381">
    <property type="term" value="F:mechanosensitive monoatomic ion channel activity"/>
    <property type="evidence" value="ECO:0007669"/>
    <property type="project" value="InterPro"/>
</dbReference>
<dbReference type="InterPro" id="IPR010920">
    <property type="entry name" value="LSM_dom_sf"/>
</dbReference>
<keyword evidence="6 8" id="KW-0472">Membrane</keyword>
<dbReference type="Gene3D" id="3.30.70.100">
    <property type="match status" value="1"/>
</dbReference>
<organism evidence="12">
    <name type="scientific">marine sediment metagenome</name>
    <dbReference type="NCBI Taxonomy" id="412755"/>
    <lineage>
        <taxon>unclassified sequences</taxon>
        <taxon>metagenomes</taxon>
        <taxon>ecological metagenomes</taxon>
    </lineage>
</organism>
<evidence type="ECO:0000256" key="1">
    <source>
        <dbReference type="ARBA" id="ARBA00004651"/>
    </source>
</evidence>
<dbReference type="InterPro" id="IPR049278">
    <property type="entry name" value="MS_channel_C"/>
</dbReference>
<keyword evidence="4 8" id="KW-0812">Transmembrane</keyword>